<keyword evidence="1" id="KW-1015">Disulfide bond</keyword>
<evidence type="ECO:0000256" key="1">
    <source>
        <dbReference type="PROSITE-ProRule" id="PRU00076"/>
    </source>
</evidence>
<keyword evidence="1" id="KW-0245">EGF-like domain</keyword>
<accession>A0AAE1DEN9</accession>
<keyword evidence="2" id="KW-0472">Membrane</keyword>
<evidence type="ECO:0000259" key="3">
    <source>
        <dbReference type="PROSITE" id="PS50026"/>
    </source>
</evidence>
<feature type="disulfide bond" evidence="1">
    <location>
        <begin position="475"/>
        <end position="484"/>
    </location>
</feature>
<comment type="caution">
    <text evidence="1">Lacks conserved residue(s) required for the propagation of feature annotation.</text>
</comment>
<dbReference type="AlphaFoldDB" id="A0AAE1DEN9"/>
<proteinExistence type="predicted"/>
<name>A0AAE1DEN9_9GAST</name>
<feature type="domain" description="EGF-like" evidence="3">
    <location>
        <begin position="401"/>
        <end position="440"/>
    </location>
</feature>
<dbReference type="PROSITE" id="PS00022">
    <property type="entry name" value="EGF_1"/>
    <property type="match status" value="1"/>
</dbReference>
<comment type="caution">
    <text evidence="4">The sequence shown here is derived from an EMBL/GenBank/DDBJ whole genome shotgun (WGS) entry which is preliminary data.</text>
</comment>
<dbReference type="Proteomes" id="UP001283361">
    <property type="component" value="Unassembled WGS sequence"/>
</dbReference>
<sequence length="618" mass="69996">MEDLFKMLVMVMPFLQATRSLPSLSYYYYEPSQRDSSYYNNNDNVQSVFHTMGIPHTKDNSMRALADIITPKQIPRKLPTETTRKNSEDLYIDYYGNQVKHDQASNVSKAQPYYNWDDYYNDYYGEDYDYEEMLPQGLTVSTKDFKSDATPHFTTEGVNRTDFSSSHKMLPELSTPSARIRTSENISLDLYVTQRTSGVTLQENTSSEFMTNSEYNSTENPFRRTDSLGLDYGDSAECDMDTQRGCDIIHFERCDQQTKKCRCLHGYVRNWQDRGQCQAASFYHGHVTMRNGNLDKNHHKQKISSMRLELLQTINQLLKKKSGINLLDVTINSLETKGKELTLSFDLSMAKASILETENIHTLWKDLVLLSSSGDLQPLVATNITANAQEKGFNLFSPLVEINQCARQGYHHCSQLAHCLYDSPKVTCRCQPGFEDAAADLHRLPGEVCVEKCSCKNGGLCLESHETQGTKQCSCLPWYIGTECEIDGKELLVICVCCLGLLIIISVGLCCGFHARSKHKENIAKSRLFHFTPEPNIIKLPRVWMDTPGYLDDLSSQNARRLSMASGADVNEYFGGFILEDLSASSIQRHADALSSYYQTTANLCGVPSSSQQSLFRY</sequence>
<dbReference type="Gene3D" id="2.10.25.10">
    <property type="entry name" value="Laminin"/>
    <property type="match status" value="1"/>
</dbReference>
<protein>
    <recommendedName>
        <fullName evidence="3">EGF-like domain-containing protein</fullName>
    </recommendedName>
</protein>
<gene>
    <name evidence="4" type="ORF">RRG08_018002</name>
</gene>
<keyword evidence="2" id="KW-1133">Transmembrane helix</keyword>
<dbReference type="EMBL" id="JAWDGP010004170">
    <property type="protein sequence ID" value="KAK3767130.1"/>
    <property type="molecule type" value="Genomic_DNA"/>
</dbReference>
<reference evidence="4" key="1">
    <citation type="journal article" date="2023" name="G3 (Bethesda)">
        <title>A reference genome for the long-term kleptoplast-retaining sea slug Elysia crispata morphotype clarki.</title>
        <authorList>
            <person name="Eastman K.E."/>
            <person name="Pendleton A.L."/>
            <person name="Shaikh M.A."/>
            <person name="Suttiyut T."/>
            <person name="Ogas R."/>
            <person name="Tomko P."/>
            <person name="Gavelis G."/>
            <person name="Widhalm J.R."/>
            <person name="Wisecaver J.H."/>
        </authorList>
    </citation>
    <scope>NUCLEOTIDE SEQUENCE</scope>
    <source>
        <strain evidence="4">ECLA1</strain>
    </source>
</reference>
<dbReference type="InterPro" id="IPR000742">
    <property type="entry name" value="EGF"/>
</dbReference>
<feature type="domain" description="EGF-like" evidence="3">
    <location>
        <begin position="450"/>
        <end position="485"/>
    </location>
</feature>
<keyword evidence="5" id="KW-1185">Reference proteome</keyword>
<keyword evidence="2" id="KW-0812">Transmembrane</keyword>
<dbReference type="PROSITE" id="PS50026">
    <property type="entry name" value="EGF_3"/>
    <property type="match status" value="2"/>
</dbReference>
<feature type="transmembrane region" description="Helical" evidence="2">
    <location>
        <begin position="491"/>
        <end position="515"/>
    </location>
</feature>
<organism evidence="4 5">
    <name type="scientific">Elysia crispata</name>
    <name type="common">lettuce slug</name>
    <dbReference type="NCBI Taxonomy" id="231223"/>
    <lineage>
        <taxon>Eukaryota</taxon>
        <taxon>Metazoa</taxon>
        <taxon>Spiralia</taxon>
        <taxon>Lophotrochozoa</taxon>
        <taxon>Mollusca</taxon>
        <taxon>Gastropoda</taxon>
        <taxon>Heterobranchia</taxon>
        <taxon>Euthyneura</taxon>
        <taxon>Panpulmonata</taxon>
        <taxon>Sacoglossa</taxon>
        <taxon>Placobranchoidea</taxon>
        <taxon>Plakobranchidae</taxon>
        <taxon>Elysia</taxon>
    </lineage>
</organism>
<evidence type="ECO:0000313" key="4">
    <source>
        <dbReference type="EMBL" id="KAK3767130.1"/>
    </source>
</evidence>
<evidence type="ECO:0000313" key="5">
    <source>
        <dbReference type="Proteomes" id="UP001283361"/>
    </source>
</evidence>
<evidence type="ECO:0000256" key="2">
    <source>
        <dbReference type="SAM" id="Phobius"/>
    </source>
</evidence>